<gene>
    <name evidence="3" type="ORF">HHK36_027988</name>
</gene>
<evidence type="ECO:0000256" key="1">
    <source>
        <dbReference type="SAM" id="Phobius"/>
    </source>
</evidence>
<dbReference type="InterPro" id="IPR042162">
    <property type="entry name" value="AtJ13"/>
</dbReference>
<dbReference type="CDD" id="cd06257">
    <property type="entry name" value="DnaJ"/>
    <property type="match status" value="1"/>
</dbReference>
<feature type="transmembrane region" description="Helical" evidence="1">
    <location>
        <begin position="66"/>
        <end position="85"/>
    </location>
</feature>
<sequence>MEEKPGTPHRELYALLHISPEATDEEIRKAYRQWAQVYHPDKYQSLQAILSSSSVSHSLYLLESPLIVYTVFVFALFSNGLNLYVNVIDRKFHELESLLMLLSVLIYVSLLPGQFSNLSEMNVIEDAVAFRIPINGTEPGFQSPETHASIVFPRLLWTTCPQYMVKTRLQKKKQGMDQSDFRKVLEELVNHFDARFEVIEARCQALANSYQSLSDKIDAGNGNGNDLSSWLAHAERYMGFYNIPEEQRVDVTAFHLEGEAFRWFEWMEYMVSGIPWMTFKEALLSRFGPTAYEDYFGEPTKLCQTDSLRDYQIAFERLSNRTTSITQTNLAQQFSCIGELLTEGDELNEATDEKNPPDGNLEVVDMQPEAILDHRIVKRRDPP</sequence>
<dbReference type="Pfam" id="PF00226">
    <property type="entry name" value="DnaJ"/>
    <property type="match status" value="1"/>
</dbReference>
<keyword evidence="1" id="KW-0812">Transmembrane</keyword>
<feature type="transmembrane region" description="Helical" evidence="1">
    <location>
        <begin position="97"/>
        <end position="115"/>
    </location>
</feature>
<dbReference type="OrthoDB" id="10250354at2759"/>
<evidence type="ECO:0000313" key="3">
    <source>
        <dbReference type="EMBL" id="KAF8380501.1"/>
    </source>
</evidence>
<feature type="domain" description="J" evidence="2">
    <location>
        <begin position="11"/>
        <end position="73"/>
    </location>
</feature>
<dbReference type="InterPro" id="IPR005162">
    <property type="entry name" value="Retrotrans_gag_dom"/>
</dbReference>
<dbReference type="PANTHER" id="PTHR44914:SF1">
    <property type="entry name" value="CHAPERONE PROTEIN DNAJ 13"/>
    <property type="match status" value="1"/>
</dbReference>
<keyword evidence="4" id="KW-1185">Reference proteome</keyword>
<dbReference type="Gene3D" id="1.10.287.110">
    <property type="entry name" value="DnaJ domain"/>
    <property type="match status" value="1"/>
</dbReference>
<dbReference type="PANTHER" id="PTHR44914">
    <property type="entry name" value="CHAPERONE PROTEIN DNAJ 13"/>
    <property type="match status" value="1"/>
</dbReference>
<dbReference type="SMART" id="SM00271">
    <property type="entry name" value="DnaJ"/>
    <property type="match status" value="1"/>
</dbReference>
<evidence type="ECO:0000313" key="4">
    <source>
        <dbReference type="Proteomes" id="UP000655225"/>
    </source>
</evidence>
<proteinExistence type="predicted"/>
<comment type="caution">
    <text evidence="3">The sequence shown here is derived from an EMBL/GenBank/DDBJ whole genome shotgun (WGS) entry which is preliminary data.</text>
</comment>
<dbReference type="InterPro" id="IPR036869">
    <property type="entry name" value="J_dom_sf"/>
</dbReference>
<dbReference type="EMBL" id="JABCRI010000021">
    <property type="protein sequence ID" value="KAF8380501.1"/>
    <property type="molecule type" value="Genomic_DNA"/>
</dbReference>
<keyword evidence="1" id="KW-0472">Membrane</keyword>
<dbReference type="InterPro" id="IPR001623">
    <property type="entry name" value="DnaJ_domain"/>
</dbReference>
<accession>A0A835D414</accession>
<dbReference type="PRINTS" id="PR00625">
    <property type="entry name" value="JDOMAIN"/>
</dbReference>
<organism evidence="3 4">
    <name type="scientific">Tetracentron sinense</name>
    <name type="common">Spur-leaf</name>
    <dbReference type="NCBI Taxonomy" id="13715"/>
    <lineage>
        <taxon>Eukaryota</taxon>
        <taxon>Viridiplantae</taxon>
        <taxon>Streptophyta</taxon>
        <taxon>Embryophyta</taxon>
        <taxon>Tracheophyta</taxon>
        <taxon>Spermatophyta</taxon>
        <taxon>Magnoliopsida</taxon>
        <taxon>Trochodendrales</taxon>
        <taxon>Trochodendraceae</taxon>
        <taxon>Tetracentron</taxon>
    </lineage>
</organism>
<evidence type="ECO:0000259" key="2">
    <source>
        <dbReference type="PROSITE" id="PS50076"/>
    </source>
</evidence>
<dbReference type="Proteomes" id="UP000655225">
    <property type="component" value="Unassembled WGS sequence"/>
</dbReference>
<dbReference type="AlphaFoldDB" id="A0A835D414"/>
<dbReference type="SUPFAM" id="SSF46565">
    <property type="entry name" value="Chaperone J-domain"/>
    <property type="match status" value="1"/>
</dbReference>
<reference evidence="3 4" key="1">
    <citation type="submission" date="2020-04" db="EMBL/GenBank/DDBJ databases">
        <title>Plant Genome Project.</title>
        <authorList>
            <person name="Zhang R.-G."/>
        </authorList>
    </citation>
    <scope>NUCLEOTIDE SEQUENCE [LARGE SCALE GENOMIC DNA]</scope>
    <source>
        <strain evidence="3">YNK0</strain>
        <tissue evidence="3">Leaf</tissue>
    </source>
</reference>
<keyword evidence="1" id="KW-1133">Transmembrane helix</keyword>
<dbReference type="Pfam" id="PF03732">
    <property type="entry name" value="Retrotrans_gag"/>
    <property type="match status" value="1"/>
</dbReference>
<protein>
    <recommendedName>
        <fullName evidence="2">J domain-containing protein</fullName>
    </recommendedName>
</protein>
<name>A0A835D414_TETSI</name>
<dbReference type="PROSITE" id="PS50076">
    <property type="entry name" value="DNAJ_2"/>
    <property type="match status" value="1"/>
</dbReference>